<dbReference type="InterPro" id="IPR013783">
    <property type="entry name" value="Ig-like_fold"/>
</dbReference>
<sequence length="658" mass="69265">MTKFLLSCLLFLSMTLSAQIDLGAGSTDVGVAPISTYYGYSYVQQIYTKQEINANAAGNITGLKFYMDPAMSIASSSQWVVYLGHTTKSSFTSDTDWVPLAQLTQVYSGTVTNANGVIEVTFATPFPYNNTDNLVLAAEENSSGYDSNDYDEVIYVYPGASNSLLYYKNDYTDPDPASPPTMDAQLQGYKSVVTILGLTASPIPACPLITYPGNNATFVPLTPTITWNNSSGATSYKVSIGTTPGGTDVANQVTSATNSFTPATPLAPNTVHYVKVTAVGPGGESAGCSQLSFTSAPPPPTNDECATAVTLTVNPDLNCGTVTPGYTIGATDSGTIPDPCYGTPDDDVWFKFVATAATHKISLLNIQSVGTNADDTDTYFQVFSGGCGALSSILCSDPASGVVTGLTVGETYLVRVYSYYDNGSNQSFDICVGTFPPPPANDECFGALTASTFPYTYVQNDGAGATNNAGMITACSSNDMNDGTWFTFVGDGDTFNITVTMPAGSDFDPQIGVFSGSCSALSCENTVDDGGQGGTETVSIPTLSGNTYYINVGQYSGWSDEPEGAFTINITKGVLATSDVKANKNTIKLYPNPFSDVLNISDAANVKSVYISDVAGRLVRQIENPGSVLQLGELKQGMYLVTLNMKDGSKQTIKTIKK</sequence>
<name>A0A1I0QWI7_9FLAO</name>
<dbReference type="EMBL" id="FOIU01000001">
    <property type="protein sequence ID" value="SEW32103.1"/>
    <property type="molecule type" value="Genomic_DNA"/>
</dbReference>
<proteinExistence type="predicted"/>
<protein>
    <submittedName>
        <fullName evidence="4">Por secretion system C-terminal sorting domain-containing protein</fullName>
    </submittedName>
</protein>
<dbReference type="Gene3D" id="2.60.120.380">
    <property type="match status" value="1"/>
</dbReference>
<evidence type="ECO:0000313" key="5">
    <source>
        <dbReference type="Proteomes" id="UP000199469"/>
    </source>
</evidence>
<dbReference type="OrthoDB" id="869215at2"/>
<keyword evidence="5" id="KW-1185">Reference proteome</keyword>
<dbReference type="InterPro" id="IPR003961">
    <property type="entry name" value="FN3_dom"/>
</dbReference>
<evidence type="ECO:0000256" key="2">
    <source>
        <dbReference type="SAM" id="SignalP"/>
    </source>
</evidence>
<feature type="chain" id="PRO_5011514834" evidence="2">
    <location>
        <begin position="19"/>
        <end position="658"/>
    </location>
</feature>
<dbReference type="STRING" id="356305.SAMN05421841_2267"/>
<dbReference type="InterPro" id="IPR056600">
    <property type="entry name" value="GBD_T9SS_assoc"/>
</dbReference>
<organism evidence="4 5">
    <name type="scientific">Chryseobacterium wanjuense</name>
    <dbReference type="NCBI Taxonomy" id="356305"/>
    <lineage>
        <taxon>Bacteria</taxon>
        <taxon>Pseudomonadati</taxon>
        <taxon>Bacteroidota</taxon>
        <taxon>Flavobacteriia</taxon>
        <taxon>Flavobacteriales</taxon>
        <taxon>Weeksellaceae</taxon>
        <taxon>Chryseobacterium group</taxon>
        <taxon>Chryseobacterium</taxon>
    </lineage>
</organism>
<dbReference type="Proteomes" id="UP000199469">
    <property type="component" value="Unassembled WGS sequence"/>
</dbReference>
<dbReference type="InterPro" id="IPR026444">
    <property type="entry name" value="Secre_tail"/>
</dbReference>
<dbReference type="PROSITE" id="PS50853">
    <property type="entry name" value="FN3"/>
    <property type="match status" value="1"/>
</dbReference>
<dbReference type="AlphaFoldDB" id="A0A1I0QWI7"/>
<accession>A0A1I0QWI7</accession>
<dbReference type="Pfam" id="PF18962">
    <property type="entry name" value="Por_Secre_tail"/>
    <property type="match status" value="1"/>
</dbReference>
<keyword evidence="1 2" id="KW-0732">Signal</keyword>
<dbReference type="Gene3D" id="2.60.40.10">
    <property type="entry name" value="Immunoglobulins"/>
    <property type="match status" value="1"/>
</dbReference>
<feature type="signal peptide" evidence="2">
    <location>
        <begin position="1"/>
        <end position="18"/>
    </location>
</feature>
<dbReference type="RefSeq" id="WP_089792458.1">
    <property type="nucleotide sequence ID" value="NZ_FOIU01000001.1"/>
</dbReference>
<evidence type="ECO:0000259" key="3">
    <source>
        <dbReference type="PROSITE" id="PS50853"/>
    </source>
</evidence>
<dbReference type="InterPro" id="IPR036116">
    <property type="entry name" value="FN3_sf"/>
</dbReference>
<dbReference type="NCBIfam" id="TIGR04183">
    <property type="entry name" value="Por_Secre_tail"/>
    <property type="match status" value="1"/>
</dbReference>
<evidence type="ECO:0000313" key="4">
    <source>
        <dbReference type="EMBL" id="SEW32103.1"/>
    </source>
</evidence>
<evidence type="ECO:0000256" key="1">
    <source>
        <dbReference type="ARBA" id="ARBA00022729"/>
    </source>
</evidence>
<dbReference type="SUPFAM" id="SSF49265">
    <property type="entry name" value="Fibronectin type III"/>
    <property type="match status" value="1"/>
</dbReference>
<reference evidence="5" key="1">
    <citation type="submission" date="2016-10" db="EMBL/GenBank/DDBJ databases">
        <authorList>
            <person name="Varghese N."/>
            <person name="Submissions S."/>
        </authorList>
    </citation>
    <scope>NUCLEOTIDE SEQUENCE [LARGE SCALE GENOMIC DNA]</scope>
    <source>
        <strain evidence="5">DSM 17724</strain>
    </source>
</reference>
<gene>
    <name evidence="4" type="ORF">SAMN05421841_2267</name>
</gene>
<feature type="domain" description="Fibronectin type-III" evidence="3">
    <location>
        <begin position="203"/>
        <end position="298"/>
    </location>
</feature>
<dbReference type="Pfam" id="PF23759">
    <property type="entry name" value="GBD_T9SS_assoc"/>
    <property type="match status" value="1"/>
</dbReference>